<name>A0A7W6JVL7_9SPHN</name>
<proteinExistence type="predicted"/>
<keyword evidence="2" id="KW-1185">Reference proteome</keyword>
<reference evidence="1 2" key="1">
    <citation type="submission" date="2020-08" db="EMBL/GenBank/DDBJ databases">
        <title>Genomic Encyclopedia of Type Strains, Phase IV (KMG-IV): sequencing the most valuable type-strain genomes for metagenomic binning, comparative biology and taxonomic classification.</title>
        <authorList>
            <person name="Goeker M."/>
        </authorList>
    </citation>
    <scope>NUCLEOTIDE SEQUENCE [LARGE SCALE GENOMIC DNA]</scope>
    <source>
        <strain evidence="1 2">DSM 101806</strain>
    </source>
</reference>
<evidence type="ECO:0000313" key="2">
    <source>
        <dbReference type="Proteomes" id="UP000557392"/>
    </source>
</evidence>
<sequence>MQTKSARLVHVGQVSKLTKSVVLVQPNEPGSILLGIPTP</sequence>
<protein>
    <submittedName>
        <fullName evidence="1">Uncharacterized protein</fullName>
    </submittedName>
</protein>
<evidence type="ECO:0000313" key="1">
    <source>
        <dbReference type="EMBL" id="MBB4099302.1"/>
    </source>
</evidence>
<comment type="caution">
    <text evidence="1">The sequence shown here is derived from an EMBL/GenBank/DDBJ whole genome shotgun (WGS) entry which is preliminary data.</text>
</comment>
<gene>
    <name evidence="1" type="ORF">GGR46_002866</name>
</gene>
<organism evidence="1 2">
    <name type="scientific">Sphingomonas kyeonggiensis</name>
    <dbReference type="NCBI Taxonomy" id="1268553"/>
    <lineage>
        <taxon>Bacteria</taxon>
        <taxon>Pseudomonadati</taxon>
        <taxon>Pseudomonadota</taxon>
        <taxon>Alphaproteobacteria</taxon>
        <taxon>Sphingomonadales</taxon>
        <taxon>Sphingomonadaceae</taxon>
        <taxon>Sphingomonas</taxon>
    </lineage>
</organism>
<accession>A0A7W6JVL7</accession>
<dbReference type="AlphaFoldDB" id="A0A7W6JVL7"/>
<dbReference type="Proteomes" id="UP000557392">
    <property type="component" value="Unassembled WGS sequence"/>
</dbReference>
<dbReference type="EMBL" id="JACIEH010000002">
    <property type="protein sequence ID" value="MBB4099302.1"/>
    <property type="molecule type" value="Genomic_DNA"/>
</dbReference>